<evidence type="ECO:0000256" key="5">
    <source>
        <dbReference type="ARBA" id="ARBA00023136"/>
    </source>
</evidence>
<evidence type="ECO:0000256" key="4">
    <source>
        <dbReference type="ARBA" id="ARBA00022989"/>
    </source>
</evidence>
<dbReference type="EMBL" id="JBHRZT010000072">
    <property type="protein sequence ID" value="MFC3885636.1"/>
    <property type="molecule type" value="Genomic_DNA"/>
</dbReference>
<evidence type="ECO:0000256" key="6">
    <source>
        <dbReference type="RuleBase" id="RU363032"/>
    </source>
</evidence>
<dbReference type="PROSITE" id="PS50928">
    <property type="entry name" value="ABC_TM1"/>
    <property type="match status" value="1"/>
</dbReference>
<keyword evidence="2 6" id="KW-0813">Transport</keyword>
<keyword evidence="4 6" id="KW-1133">Transmembrane helix</keyword>
<keyword evidence="3 6" id="KW-0812">Transmembrane</keyword>
<gene>
    <name evidence="8" type="ORF">ACFOU2_20035</name>
</gene>
<comment type="caution">
    <text evidence="8">The sequence shown here is derived from an EMBL/GenBank/DDBJ whole genome shotgun (WGS) entry which is preliminary data.</text>
</comment>
<sequence length="215" mass="22952">MSLFAEAFQYMMEHLSELFHAVKIHLLLSFIALLIGVLICIPLGVYLGKSKQGKRTMLILNIVYMGRIIPSLAILALAMPYIGIGFTPSLVALTLLVCPPILINTVTAFRELDKSIIEAAYGMGMGKARVLHKVELPLALPVIITGIRTSSVEVIASATLAAFIGAGGLGEFIINGIAMAQPSMLLVGAIPVAILAILAEVAFGRIEKWTTPPVM</sequence>
<dbReference type="Proteomes" id="UP001595752">
    <property type="component" value="Unassembled WGS sequence"/>
</dbReference>
<evidence type="ECO:0000256" key="2">
    <source>
        <dbReference type="ARBA" id="ARBA00022448"/>
    </source>
</evidence>
<proteinExistence type="inferred from homology"/>
<accession>A0ABV8B8V3</accession>
<dbReference type="SUPFAM" id="SSF161098">
    <property type="entry name" value="MetI-like"/>
    <property type="match status" value="1"/>
</dbReference>
<feature type="transmembrane region" description="Helical" evidence="6">
    <location>
        <begin position="186"/>
        <end position="206"/>
    </location>
</feature>
<keyword evidence="5 6" id="KW-0472">Membrane</keyword>
<protein>
    <submittedName>
        <fullName evidence="8">ABC transporter permease</fullName>
    </submittedName>
</protein>
<feature type="transmembrane region" description="Helical" evidence="6">
    <location>
        <begin position="154"/>
        <end position="174"/>
    </location>
</feature>
<dbReference type="InterPro" id="IPR051204">
    <property type="entry name" value="ABC_transp_perm/SBD"/>
</dbReference>
<reference evidence="9" key="1">
    <citation type="journal article" date="2019" name="Int. J. Syst. Evol. Microbiol.">
        <title>The Global Catalogue of Microorganisms (GCM) 10K type strain sequencing project: providing services to taxonomists for standard genome sequencing and annotation.</title>
        <authorList>
            <consortium name="The Broad Institute Genomics Platform"/>
            <consortium name="The Broad Institute Genome Sequencing Center for Infectious Disease"/>
            <person name="Wu L."/>
            <person name="Ma J."/>
        </authorList>
    </citation>
    <scope>NUCLEOTIDE SEQUENCE [LARGE SCALE GENOMIC DNA]</scope>
    <source>
        <strain evidence="9">CCUG 61889</strain>
    </source>
</reference>
<name>A0ABV8B8V3_9BACI</name>
<feature type="domain" description="ABC transmembrane type-1" evidence="7">
    <location>
        <begin position="22"/>
        <end position="203"/>
    </location>
</feature>
<dbReference type="Gene3D" id="1.10.3720.10">
    <property type="entry name" value="MetI-like"/>
    <property type="match status" value="1"/>
</dbReference>
<feature type="transmembrane region" description="Helical" evidence="6">
    <location>
        <begin position="90"/>
        <end position="109"/>
    </location>
</feature>
<evidence type="ECO:0000259" key="7">
    <source>
        <dbReference type="PROSITE" id="PS50928"/>
    </source>
</evidence>
<evidence type="ECO:0000256" key="3">
    <source>
        <dbReference type="ARBA" id="ARBA00022692"/>
    </source>
</evidence>
<feature type="transmembrane region" description="Helical" evidence="6">
    <location>
        <begin position="24"/>
        <end position="46"/>
    </location>
</feature>
<dbReference type="PANTHER" id="PTHR30177">
    <property type="entry name" value="GLYCINE BETAINE/L-PROLINE TRANSPORT SYSTEM PERMEASE PROTEIN PROW"/>
    <property type="match status" value="1"/>
</dbReference>
<organism evidence="8 9">
    <name type="scientific">Bacillus songklensis</name>
    <dbReference type="NCBI Taxonomy" id="1069116"/>
    <lineage>
        <taxon>Bacteria</taxon>
        <taxon>Bacillati</taxon>
        <taxon>Bacillota</taxon>
        <taxon>Bacilli</taxon>
        <taxon>Bacillales</taxon>
        <taxon>Bacillaceae</taxon>
        <taxon>Bacillus</taxon>
    </lineage>
</organism>
<dbReference type="CDD" id="cd06261">
    <property type="entry name" value="TM_PBP2"/>
    <property type="match status" value="1"/>
</dbReference>
<comment type="similarity">
    <text evidence="6">Belongs to the binding-protein-dependent transport system permease family.</text>
</comment>
<keyword evidence="9" id="KW-1185">Reference proteome</keyword>
<evidence type="ECO:0000256" key="1">
    <source>
        <dbReference type="ARBA" id="ARBA00004141"/>
    </source>
</evidence>
<dbReference type="RefSeq" id="WP_377918036.1">
    <property type="nucleotide sequence ID" value="NZ_JBHRZT010000072.1"/>
</dbReference>
<comment type="subcellular location">
    <subcellularLocation>
        <location evidence="6">Cell membrane</location>
        <topology evidence="6">Multi-pass membrane protein</topology>
    </subcellularLocation>
    <subcellularLocation>
        <location evidence="1">Membrane</location>
        <topology evidence="1">Multi-pass membrane protein</topology>
    </subcellularLocation>
</comment>
<dbReference type="PANTHER" id="PTHR30177:SF4">
    <property type="entry name" value="OSMOPROTECTANT IMPORT PERMEASE PROTEIN OSMW"/>
    <property type="match status" value="1"/>
</dbReference>
<dbReference type="Pfam" id="PF00528">
    <property type="entry name" value="BPD_transp_1"/>
    <property type="match status" value="1"/>
</dbReference>
<dbReference type="InterPro" id="IPR035906">
    <property type="entry name" value="MetI-like_sf"/>
</dbReference>
<evidence type="ECO:0000313" key="9">
    <source>
        <dbReference type="Proteomes" id="UP001595752"/>
    </source>
</evidence>
<evidence type="ECO:0000313" key="8">
    <source>
        <dbReference type="EMBL" id="MFC3885636.1"/>
    </source>
</evidence>
<feature type="transmembrane region" description="Helical" evidence="6">
    <location>
        <begin position="58"/>
        <end position="84"/>
    </location>
</feature>
<dbReference type="InterPro" id="IPR000515">
    <property type="entry name" value="MetI-like"/>
</dbReference>